<accession>A0A4P8EFJ0</accession>
<dbReference type="AlphaFoldDB" id="A0A4P8EFJ0"/>
<protein>
    <submittedName>
        <fullName evidence="1">Uncharacterized protein</fullName>
    </submittedName>
</protein>
<dbReference type="EMBL" id="CP039964">
    <property type="protein sequence ID" value="QCO55539.1"/>
    <property type="molecule type" value="Genomic_DNA"/>
</dbReference>
<organism evidence="1 2">
    <name type="scientific">Pseudorhodobacter turbinis</name>
    <dbReference type="NCBI Taxonomy" id="2500533"/>
    <lineage>
        <taxon>Bacteria</taxon>
        <taxon>Pseudomonadati</taxon>
        <taxon>Pseudomonadota</taxon>
        <taxon>Alphaproteobacteria</taxon>
        <taxon>Rhodobacterales</taxon>
        <taxon>Paracoccaceae</taxon>
        <taxon>Pseudorhodobacter</taxon>
    </lineage>
</organism>
<proteinExistence type="predicted"/>
<keyword evidence="2" id="KW-1185">Reference proteome</keyword>
<reference evidence="1 2" key="1">
    <citation type="submission" date="2019-05" db="EMBL/GenBank/DDBJ databases">
        <title>Pseudorhodobacter turbinis sp. nov., isolated from the gut of the Korean turban shell.</title>
        <authorList>
            <person name="Jeong Y.-S."/>
            <person name="Kang W.-R."/>
            <person name="Bae J.-W."/>
        </authorList>
    </citation>
    <scope>NUCLEOTIDE SEQUENCE [LARGE SCALE GENOMIC DNA]</scope>
    <source>
        <strain evidence="1 2">S12M18</strain>
    </source>
</reference>
<dbReference type="RefSeq" id="WP_137193206.1">
    <property type="nucleotide sequence ID" value="NZ_CP039964.1"/>
</dbReference>
<evidence type="ECO:0000313" key="1">
    <source>
        <dbReference type="EMBL" id="QCO55539.1"/>
    </source>
</evidence>
<dbReference type="Proteomes" id="UP000298631">
    <property type="component" value="Chromosome"/>
</dbReference>
<sequence>MKITNVAGVTSAAAHVGAAGRIYARSHLDKFPVQTAETALRTLHTALADAKLIASASSKVIADKTYCERVCVSGDGTNTIKQDEITPHQVKKTYRLSDHGYTAVFVAMQ</sequence>
<name>A0A4P8EFJ0_9RHOB</name>
<evidence type="ECO:0000313" key="2">
    <source>
        <dbReference type="Proteomes" id="UP000298631"/>
    </source>
</evidence>
<gene>
    <name evidence="1" type="ORF">EOK75_07110</name>
</gene>
<dbReference type="KEGG" id="pseb:EOK75_07110"/>